<keyword evidence="1" id="KW-1133">Transmembrane helix</keyword>
<feature type="transmembrane region" description="Helical" evidence="1">
    <location>
        <begin position="12"/>
        <end position="33"/>
    </location>
</feature>
<evidence type="ECO:0000256" key="1">
    <source>
        <dbReference type="SAM" id="Phobius"/>
    </source>
</evidence>
<evidence type="ECO:0008006" key="4">
    <source>
        <dbReference type="Google" id="ProtNLM"/>
    </source>
</evidence>
<dbReference type="STRING" id="588932.DA69_08620"/>
<evidence type="ECO:0000313" key="3">
    <source>
        <dbReference type="Proteomes" id="UP000077603"/>
    </source>
</evidence>
<accession>A0A172Y6F2</accession>
<dbReference type="KEGG" id="bne:DA69_08620"/>
<evidence type="ECO:0000313" key="2">
    <source>
        <dbReference type="EMBL" id="ANF54797.1"/>
    </source>
</evidence>
<dbReference type="AlphaFoldDB" id="A0A172Y6F2"/>
<name>A0A172Y6F2_9CAUL</name>
<protein>
    <recommendedName>
        <fullName evidence="4">MotA/TolQ/ExbB proton channel domain-containing protein</fullName>
    </recommendedName>
</protein>
<proteinExistence type="predicted"/>
<organism evidence="2 3">
    <name type="scientific">Brevundimonas naejangsanensis</name>
    <dbReference type="NCBI Taxonomy" id="588932"/>
    <lineage>
        <taxon>Bacteria</taxon>
        <taxon>Pseudomonadati</taxon>
        <taxon>Pseudomonadota</taxon>
        <taxon>Alphaproteobacteria</taxon>
        <taxon>Caulobacterales</taxon>
        <taxon>Caulobacteraceae</taxon>
        <taxon>Brevundimonas</taxon>
    </lineage>
</organism>
<sequence length="77" mass="7867">MISARLRSVLSVLSVIVIFGGPLFCIAAGVIGLPEVDGPQALGRAIASLASIFFGSVLGGGLLRVLISIDARMEQSV</sequence>
<keyword evidence="3" id="KW-1185">Reference proteome</keyword>
<dbReference type="RefSeq" id="WP_025978322.1">
    <property type="nucleotide sequence ID" value="NZ_CP015614.1"/>
</dbReference>
<feature type="transmembrane region" description="Helical" evidence="1">
    <location>
        <begin position="45"/>
        <end position="67"/>
    </location>
</feature>
<keyword evidence="1" id="KW-0472">Membrane</keyword>
<keyword evidence="1" id="KW-0812">Transmembrane</keyword>
<reference evidence="2 3" key="1">
    <citation type="journal article" date="2014" name="Genome Announc.">
        <title>Genome Sequence of a Promising Hydrogen-Producing Facultative Anaerobic Bacterium, Brevundimonas naejangsanensis Strain B1.</title>
        <authorList>
            <person name="Su H."/>
            <person name="Zhang T."/>
            <person name="Bao M."/>
            <person name="Jiang Y."/>
            <person name="Wang Y."/>
            <person name="Tan T."/>
        </authorList>
    </citation>
    <scope>NUCLEOTIDE SEQUENCE [LARGE SCALE GENOMIC DNA]</scope>
    <source>
        <strain evidence="2 3">B1</strain>
    </source>
</reference>
<gene>
    <name evidence="2" type="ORF">DA69_08620</name>
</gene>
<dbReference type="EMBL" id="CP015614">
    <property type="protein sequence ID" value="ANF54797.1"/>
    <property type="molecule type" value="Genomic_DNA"/>
</dbReference>
<dbReference type="Proteomes" id="UP000077603">
    <property type="component" value="Chromosome"/>
</dbReference>